<keyword evidence="1" id="KW-1133">Transmembrane helix</keyword>
<dbReference type="EMBL" id="AKWM02000025">
    <property type="protein sequence ID" value="EKS01042.1"/>
    <property type="molecule type" value="Genomic_DNA"/>
</dbReference>
<evidence type="ECO:0000256" key="1">
    <source>
        <dbReference type="SAM" id="Phobius"/>
    </source>
</evidence>
<evidence type="ECO:0000313" key="3">
    <source>
        <dbReference type="Proteomes" id="UP000001343"/>
    </source>
</evidence>
<name>A0AA87SZN5_9LEPT</name>
<proteinExistence type="predicted"/>
<gene>
    <name evidence="2" type="ORF">LEP1GSC125_2008</name>
</gene>
<reference evidence="2 3" key="1">
    <citation type="journal article" date="2014" name="Int. J. Syst. Evol. Microbiol.">
        <title>Leptospira mayottensis sp. nov., a pathogenic species of the genus Leptospira isolated from humans.</title>
        <authorList>
            <person name="Bourhy P."/>
            <person name="Collet L."/>
            <person name="Brisse S."/>
            <person name="Picardeau M."/>
        </authorList>
    </citation>
    <scope>NUCLEOTIDE SEQUENCE [LARGE SCALE GENOMIC DNA]</scope>
    <source>
        <strain evidence="2 3">200901122</strain>
    </source>
</reference>
<evidence type="ECO:0000313" key="2">
    <source>
        <dbReference type="EMBL" id="EKS01042.1"/>
    </source>
</evidence>
<sequence length="183" mass="21206">MKGTFVYLLILFFAFELFGEDFSEPYQNIKSYIERGNLKIAQESLSDLLKIYPDDATLQLYQNKLWIAYADSFFQKGSIDLALNYYSKVDKEWANNHHVKSQIRKCLNNLKSVSEGKNLIQRLPSRIIENTEIISPVSTIPNEGILSGLKNIKDQIRDVQWIVFSNLGILLTFIGYSVLFRKR</sequence>
<dbReference type="InterPro" id="IPR011990">
    <property type="entry name" value="TPR-like_helical_dom_sf"/>
</dbReference>
<evidence type="ECO:0008006" key="4">
    <source>
        <dbReference type="Google" id="ProtNLM"/>
    </source>
</evidence>
<dbReference type="Gene3D" id="1.25.40.10">
    <property type="entry name" value="Tetratricopeptide repeat domain"/>
    <property type="match status" value="1"/>
</dbReference>
<dbReference type="Proteomes" id="UP000001343">
    <property type="component" value="Unassembled WGS sequence"/>
</dbReference>
<feature type="transmembrane region" description="Helical" evidence="1">
    <location>
        <begin position="161"/>
        <end position="180"/>
    </location>
</feature>
<protein>
    <recommendedName>
        <fullName evidence="4">Tetratricopeptide repeat protein</fullName>
    </recommendedName>
</protein>
<keyword evidence="1" id="KW-0812">Transmembrane</keyword>
<comment type="caution">
    <text evidence="2">The sequence shown here is derived from an EMBL/GenBank/DDBJ whole genome shotgun (WGS) entry which is preliminary data.</text>
</comment>
<organism evidence="2 3">
    <name type="scientific">Leptospira mayottensis 200901122</name>
    <dbReference type="NCBI Taxonomy" id="1193010"/>
    <lineage>
        <taxon>Bacteria</taxon>
        <taxon>Pseudomonadati</taxon>
        <taxon>Spirochaetota</taxon>
        <taxon>Spirochaetia</taxon>
        <taxon>Leptospirales</taxon>
        <taxon>Leptospiraceae</taxon>
        <taxon>Leptospira</taxon>
    </lineage>
</organism>
<dbReference type="RefSeq" id="WP_002761919.1">
    <property type="nucleotide sequence ID" value="NZ_AKWM02000025.1"/>
</dbReference>
<dbReference type="AlphaFoldDB" id="A0AA87SZN5"/>
<keyword evidence="1" id="KW-0472">Membrane</keyword>
<accession>A0AA87SZN5</accession>
<dbReference type="SUPFAM" id="SSF48452">
    <property type="entry name" value="TPR-like"/>
    <property type="match status" value="1"/>
</dbReference>